<comment type="caution">
    <text evidence="1">The sequence shown here is derived from an EMBL/GenBank/DDBJ whole genome shotgun (WGS) entry which is preliminary data.</text>
</comment>
<name>A0ACB7Y100_9ERIC</name>
<keyword evidence="2" id="KW-1185">Reference proteome</keyword>
<gene>
    <name evidence="1" type="ORF">Vadar_016044</name>
</gene>
<dbReference type="EMBL" id="CM037155">
    <property type="protein sequence ID" value="KAH7846610.1"/>
    <property type="molecule type" value="Genomic_DNA"/>
</dbReference>
<evidence type="ECO:0000313" key="1">
    <source>
        <dbReference type="EMBL" id="KAH7846610.1"/>
    </source>
</evidence>
<proteinExistence type="predicted"/>
<protein>
    <submittedName>
        <fullName evidence="1">Uncharacterized protein</fullName>
    </submittedName>
</protein>
<sequence>MKTLKDLIDTCTIIIWVGSALHAAVNFRQYTYAGYIPNRPAISRRFMSEPSNATYEELKRHNRVDDRRGTVGGLGRFGKELGEIENEIVDMDRDEKLKNSVGSVKVPYTLLFPTSESGLTGKGIPNSDSI</sequence>
<organism evidence="1 2">
    <name type="scientific">Vaccinium darrowii</name>
    <dbReference type="NCBI Taxonomy" id="229202"/>
    <lineage>
        <taxon>Eukaryota</taxon>
        <taxon>Viridiplantae</taxon>
        <taxon>Streptophyta</taxon>
        <taxon>Embryophyta</taxon>
        <taxon>Tracheophyta</taxon>
        <taxon>Spermatophyta</taxon>
        <taxon>Magnoliopsida</taxon>
        <taxon>eudicotyledons</taxon>
        <taxon>Gunneridae</taxon>
        <taxon>Pentapetalae</taxon>
        <taxon>asterids</taxon>
        <taxon>Ericales</taxon>
        <taxon>Ericaceae</taxon>
        <taxon>Vaccinioideae</taxon>
        <taxon>Vaccinieae</taxon>
        <taxon>Vaccinium</taxon>
    </lineage>
</organism>
<dbReference type="Proteomes" id="UP000828048">
    <property type="component" value="Chromosome 5"/>
</dbReference>
<reference evidence="1 2" key="1">
    <citation type="journal article" date="2021" name="Hortic Res">
        <title>High-quality reference genome and annotation aids understanding of berry development for evergreen blueberry (Vaccinium darrowii).</title>
        <authorList>
            <person name="Yu J."/>
            <person name="Hulse-Kemp A.M."/>
            <person name="Babiker E."/>
            <person name="Staton M."/>
        </authorList>
    </citation>
    <scope>NUCLEOTIDE SEQUENCE [LARGE SCALE GENOMIC DNA]</scope>
    <source>
        <strain evidence="2">cv. NJ 8807/NJ 8810</strain>
        <tissue evidence="1">Young leaf</tissue>
    </source>
</reference>
<evidence type="ECO:0000313" key="2">
    <source>
        <dbReference type="Proteomes" id="UP000828048"/>
    </source>
</evidence>
<accession>A0ACB7Y100</accession>